<evidence type="ECO:0000313" key="2">
    <source>
        <dbReference type="Proteomes" id="UP000251889"/>
    </source>
</evidence>
<dbReference type="RefSeq" id="WP_112747816.1">
    <property type="nucleotide sequence ID" value="NZ_QMFY01000008.1"/>
</dbReference>
<proteinExistence type="predicted"/>
<dbReference type="OrthoDB" id="384974at2"/>
<keyword evidence="2" id="KW-1185">Reference proteome</keyword>
<gene>
    <name evidence="1" type="ORF">DQQ10_15575</name>
</gene>
<sequence>MSERIIAIEKIKLDISVNAPAEAVWKVITGGPGVDSWCKEFPSLTVIQSDWKEGSFVLYLDDFQSGVIGVITKRTHTTLEISYKGLLNSGYEDFTSESAQALHGAGEKYTVTTNEKSVTLKIEADVASSSFEKMNASWRNALEHIKKLAENQA</sequence>
<evidence type="ECO:0008006" key="3">
    <source>
        <dbReference type="Google" id="ProtNLM"/>
    </source>
</evidence>
<dbReference type="SUPFAM" id="SSF55961">
    <property type="entry name" value="Bet v1-like"/>
    <property type="match status" value="1"/>
</dbReference>
<protein>
    <recommendedName>
        <fullName evidence="3">SRPBCC domain-containing protein</fullName>
    </recommendedName>
</protein>
<comment type="caution">
    <text evidence="1">The sequence shown here is derived from an EMBL/GenBank/DDBJ whole genome shotgun (WGS) entry which is preliminary data.</text>
</comment>
<evidence type="ECO:0000313" key="1">
    <source>
        <dbReference type="EMBL" id="RAV99978.1"/>
    </source>
</evidence>
<dbReference type="EMBL" id="QMFY01000008">
    <property type="protein sequence ID" value="RAV99978.1"/>
    <property type="molecule type" value="Genomic_DNA"/>
</dbReference>
<name>A0A364XZZ2_9BACT</name>
<dbReference type="Proteomes" id="UP000251889">
    <property type="component" value="Unassembled WGS sequence"/>
</dbReference>
<dbReference type="Gene3D" id="3.30.530.20">
    <property type="match status" value="1"/>
</dbReference>
<accession>A0A364XZZ2</accession>
<organism evidence="1 2">
    <name type="scientific">Pseudochryseolinea flava</name>
    <dbReference type="NCBI Taxonomy" id="2059302"/>
    <lineage>
        <taxon>Bacteria</taxon>
        <taxon>Pseudomonadati</taxon>
        <taxon>Bacteroidota</taxon>
        <taxon>Cytophagia</taxon>
        <taxon>Cytophagales</taxon>
        <taxon>Fulvivirgaceae</taxon>
        <taxon>Pseudochryseolinea</taxon>
    </lineage>
</organism>
<dbReference type="AlphaFoldDB" id="A0A364XZZ2"/>
<dbReference type="InterPro" id="IPR023393">
    <property type="entry name" value="START-like_dom_sf"/>
</dbReference>
<reference evidence="1 2" key="1">
    <citation type="submission" date="2018-06" db="EMBL/GenBank/DDBJ databases">
        <title>Chryseolinea flavus sp. nov., a member of the phylum Bacteroidetes isolated from soil.</title>
        <authorList>
            <person name="Li Y."/>
            <person name="Wang J."/>
        </authorList>
    </citation>
    <scope>NUCLEOTIDE SEQUENCE [LARGE SCALE GENOMIC DNA]</scope>
    <source>
        <strain evidence="1 2">SDU1-6</strain>
    </source>
</reference>